<keyword evidence="4 5" id="KW-0687">Ribonucleoprotein</keyword>
<dbReference type="Pfam" id="PF00237">
    <property type="entry name" value="Ribosomal_L22"/>
    <property type="match status" value="1"/>
</dbReference>
<keyword evidence="3 5" id="KW-0689">Ribosomal protein</keyword>
<dbReference type="AlphaFoldDB" id="A0A507FRQ3"/>
<dbReference type="InterPro" id="IPR036394">
    <property type="entry name" value="Ribosomal_uL22_sf"/>
</dbReference>
<evidence type="ECO:0000313" key="7">
    <source>
        <dbReference type="EMBL" id="TPX77617.1"/>
    </source>
</evidence>
<dbReference type="NCBIfam" id="TIGR01038">
    <property type="entry name" value="uL22_arch_euk"/>
    <property type="match status" value="1"/>
</dbReference>
<dbReference type="InterPro" id="IPR018260">
    <property type="entry name" value="Ribosomal_uL22_CS"/>
</dbReference>
<comment type="similarity">
    <text evidence="2 5">Belongs to the universal ribosomal protein uL22 family.</text>
</comment>
<evidence type="ECO:0000256" key="2">
    <source>
        <dbReference type="ARBA" id="ARBA00009451"/>
    </source>
</evidence>
<gene>
    <name evidence="7" type="ORF">CcCBS67573_g01120</name>
</gene>
<sequence>MATSSTSRFGLSSASIPSEKKTSISSSDVLRLKKPAKGFLCKNKLTNPVQFVEFKIRDMKSNNVFFEVGRPVESLEWHQTKGYDHEDVSRTITYEFPKEILSYESVGTSLVFAVEPNTALNSFRMIEMHYFKDKLIKSFDFSFGFCIPGSVNTWENLYKLPKLDAKSIKEMVDSPLKTVSDSYYFVDDKLKLEKCGSTVDKSEGVWYRLSGQVSNQPIFLRPKIINPVPILESVCVSGISIRRTARGLLSRGRLETNEAQPTAKARRAMHGWDHVDGWQWLGWPATPTPKPAPSVTVKSRGSYLRVHFKNTREAAQAIKGLNLKKAVDYLEAVKDHKRAIPFRRFSGGVGRTAQAKVFGVTQGRWPIKSAEFLLGLLKNAESNAEVKGLEIENLVVRHIQVNQAPPQRRRTYRAHGRINPYMSHPCHIELTLVEAEKEVPKAEAVAPRLTKKRAIQKAIKASRA</sequence>
<protein>
    <recommendedName>
        <fullName evidence="6">GMP phosphodiesterase delta subunit domain-containing protein</fullName>
    </recommendedName>
</protein>
<dbReference type="Proteomes" id="UP000320333">
    <property type="component" value="Unassembled WGS sequence"/>
</dbReference>
<dbReference type="PROSITE" id="PS00464">
    <property type="entry name" value="RIBOSOMAL_L22"/>
    <property type="match status" value="1"/>
</dbReference>
<dbReference type="SUPFAM" id="SSF54843">
    <property type="entry name" value="Ribosomal protein L22"/>
    <property type="match status" value="1"/>
</dbReference>
<keyword evidence="8" id="KW-1185">Reference proteome</keyword>
<accession>A0A507FRQ3</accession>
<proteinExistence type="inferred from homology"/>
<dbReference type="PANTHER" id="PTHR11593:SF10">
    <property type="entry name" value="60S RIBOSOMAL PROTEIN L17"/>
    <property type="match status" value="1"/>
</dbReference>
<dbReference type="InterPro" id="IPR037036">
    <property type="entry name" value="PDED_dom_sf"/>
</dbReference>
<feature type="domain" description="GMP phosphodiesterase delta subunit" evidence="6">
    <location>
        <begin position="46"/>
        <end position="190"/>
    </location>
</feature>
<comment type="similarity">
    <text evidence="1">Belongs to the PDE6D/unc-119 family.</text>
</comment>
<dbReference type="EMBL" id="QEAP01000017">
    <property type="protein sequence ID" value="TPX77617.1"/>
    <property type="molecule type" value="Genomic_DNA"/>
</dbReference>
<comment type="caution">
    <text evidence="7">The sequence shown here is derived from an EMBL/GenBank/DDBJ whole genome shotgun (WGS) entry which is preliminary data.</text>
</comment>
<evidence type="ECO:0000256" key="3">
    <source>
        <dbReference type="ARBA" id="ARBA00022980"/>
    </source>
</evidence>
<dbReference type="GO" id="GO:0003735">
    <property type="term" value="F:structural constituent of ribosome"/>
    <property type="evidence" value="ECO:0007669"/>
    <property type="project" value="InterPro"/>
</dbReference>
<dbReference type="Gene3D" id="3.90.470.10">
    <property type="entry name" value="Ribosomal protein L22/L17"/>
    <property type="match status" value="1"/>
</dbReference>
<dbReference type="PANTHER" id="PTHR11593">
    <property type="entry name" value="60S RIBOSOMAL PROTEIN L17"/>
    <property type="match status" value="1"/>
</dbReference>
<dbReference type="InterPro" id="IPR001063">
    <property type="entry name" value="Ribosomal_uL22"/>
</dbReference>
<evidence type="ECO:0000256" key="5">
    <source>
        <dbReference type="RuleBase" id="RU004005"/>
    </source>
</evidence>
<dbReference type="InterPro" id="IPR008015">
    <property type="entry name" value="PDED_dom"/>
</dbReference>
<dbReference type="InterPro" id="IPR005721">
    <property type="entry name" value="Ribosomal_uL22_euk/arc"/>
</dbReference>
<dbReference type="GO" id="GO:0022625">
    <property type="term" value="C:cytosolic large ribosomal subunit"/>
    <property type="evidence" value="ECO:0007669"/>
    <property type="project" value="TreeGrafter"/>
</dbReference>
<dbReference type="GO" id="GO:0002181">
    <property type="term" value="P:cytoplasmic translation"/>
    <property type="evidence" value="ECO:0007669"/>
    <property type="project" value="TreeGrafter"/>
</dbReference>
<name>A0A507FRQ3_9FUNG</name>
<evidence type="ECO:0000256" key="1">
    <source>
        <dbReference type="ARBA" id="ARBA00008102"/>
    </source>
</evidence>
<dbReference type="Gene3D" id="2.70.50.40">
    <property type="entry name" value="GMP phosphodiesterase, delta subunit"/>
    <property type="match status" value="1"/>
</dbReference>
<organism evidence="7 8">
    <name type="scientific">Chytriomyces confervae</name>
    <dbReference type="NCBI Taxonomy" id="246404"/>
    <lineage>
        <taxon>Eukaryota</taxon>
        <taxon>Fungi</taxon>
        <taxon>Fungi incertae sedis</taxon>
        <taxon>Chytridiomycota</taxon>
        <taxon>Chytridiomycota incertae sedis</taxon>
        <taxon>Chytridiomycetes</taxon>
        <taxon>Chytridiales</taxon>
        <taxon>Chytriomycetaceae</taxon>
        <taxon>Chytriomyces</taxon>
    </lineage>
</organism>
<dbReference type="SUPFAM" id="SSF81296">
    <property type="entry name" value="E set domains"/>
    <property type="match status" value="1"/>
</dbReference>
<evidence type="ECO:0000313" key="8">
    <source>
        <dbReference type="Proteomes" id="UP000320333"/>
    </source>
</evidence>
<dbReference type="Pfam" id="PF05351">
    <property type="entry name" value="GMP_PDE_delta"/>
    <property type="match status" value="1"/>
</dbReference>
<reference evidence="7 8" key="1">
    <citation type="journal article" date="2019" name="Sci. Rep.">
        <title>Comparative genomics of chytrid fungi reveal insights into the obligate biotrophic and pathogenic lifestyle of Synchytrium endobioticum.</title>
        <authorList>
            <person name="van de Vossenberg B.T.L.H."/>
            <person name="Warris S."/>
            <person name="Nguyen H.D.T."/>
            <person name="van Gent-Pelzer M.P.E."/>
            <person name="Joly D.L."/>
            <person name="van de Geest H.C."/>
            <person name="Bonants P.J.M."/>
            <person name="Smith D.S."/>
            <person name="Levesque C.A."/>
            <person name="van der Lee T.A.J."/>
        </authorList>
    </citation>
    <scope>NUCLEOTIDE SEQUENCE [LARGE SCALE GENOMIC DNA]</scope>
    <source>
        <strain evidence="7 8">CBS 675.73</strain>
    </source>
</reference>
<dbReference type="InterPro" id="IPR014756">
    <property type="entry name" value="Ig_E-set"/>
</dbReference>
<dbReference type="STRING" id="246404.A0A507FRQ3"/>
<evidence type="ECO:0000259" key="6">
    <source>
        <dbReference type="Pfam" id="PF05351"/>
    </source>
</evidence>
<dbReference type="CDD" id="cd00336">
    <property type="entry name" value="Ribosomal_L22"/>
    <property type="match status" value="1"/>
</dbReference>
<dbReference type="OrthoDB" id="10248777at2759"/>
<evidence type="ECO:0000256" key="4">
    <source>
        <dbReference type="ARBA" id="ARBA00023274"/>
    </source>
</evidence>